<gene>
    <name evidence="1" type="ORF">KIW84_075438</name>
</gene>
<accession>A0A9D5A1X1</accession>
<dbReference type="Proteomes" id="UP001058974">
    <property type="component" value="Chromosome 7"/>
</dbReference>
<dbReference type="Gramene" id="Psat07G0543800-T1">
    <property type="protein sequence ID" value="KAI5390110.1"/>
    <property type="gene ID" value="KIW84_075438"/>
</dbReference>
<sequence length="328" mass="37143">MDRNNDNHKKVLIQNYRGTKSTSDLLRSNLLMKAQKIKLNKKISSITIINEGKQVSVDNVASDLQVSNFYLRILTSVQPIHNNNCIPKFNQIEFQQKLLKKIIQHDEVKKSSIVTGEEIKAVHSEESVEDHKLPSAKIIQSEINSPRDVSFDGNKFAEEEDDFLGFNGSFFYSDGNYQLLERLTGAYRVPSMLSLYLLYLFLIASKVAEMLKRGLCQTSLLQKKTEEARINAEEASALAAAAVNHSMGSYQKQVESWDCLNLVLGFWRFARRHFELELLLFAAGVRGYRVWLDGIAYIASPIRHRIRTVLPVAINSSTSAKRSSSALI</sequence>
<name>A0A9D5A1X1_PEA</name>
<protein>
    <submittedName>
        <fullName evidence="1">Uncharacterized protein</fullName>
    </submittedName>
</protein>
<organism evidence="1 2">
    <name type="scientific">Pisum sativum</name>
    <name type="common">Garden pea</name>
    <name type="synonym">Lathyrus oleraceus</name>
    <dbReference type="NCBI Taxonomy" id="3888"/>
    <lineage>
        <taxon>Eukaryota</taxon>
        <taxon>Viridiplantae</taxon>
        <taxon>Streptophyta</taxon>
        <taxon>Embryophyta</taxon>
        <taxon>Tracheophyta</taxon>
        <taxon>Spermatophyta</taxon>
        <taxon>Magnoliopsida</taxon>
        <taxon>eudicotyledons</taxon>
        <taxon>Gunneridae</taxon>
        <taxon>Pentapetalae</taxon>
        <taxon>rosids</taxon>
        <taxon>fabids</taxon>
        <taxon>Fabales</taxon>
        <taxon>Fabaceae</taxon>
        <taxon>Papilionoideae</taxon>
        <taxon>50 kb inversion clade</taxon>
        <taxon>NPAAA clade</taxon>
        <taxon>Hologalegina</taxon>
        <taxon>IRL clade</taxon>
        <taxon>Fabeae</taxon>
        <taxon>Lathyrus</taxon>
    </lineage>
</organism>
<evidence type="ECO:0000313" key="2">
    <source>
        <dbReference type="Proteomes" id="UP001058974"/>
    </source>
</evidence>
<evidence type="ECO:0000313" key="1">
    <source>
        <dbReference type="EMBL" id="KAI5390110.1"/>
    </source>
</evidence>
<dbReference type="EMBL" id="JAMSHJ010000007">
    <property type="protein sequence ID" value="KAI5390110.1"/>
    <property type="molecule type" value="Genomic_DNA"/>
</dbReference>
<comment type="caution">
    <text evidence="1">The sequence shown here is derived from an EMBL/GenBank/DDBJ whole genome shotgun (WGS) entry which is preliminary data.</text>
</comment>
<keyword evidence="2" id="KW-1185">Reference proteome</keyword>
<proteinExistence type="predicted"/>
<reference evidence="1 2" key="1">
    <citation type="journal article" date="2022" name="Nat. Genet.">
        <title>Improved pea reference genome and pan-genome highlight genomic features and evolutionary characteristics.</title>
        <authorList>
            <person name="Yang T."/>
            <person name="Liu R."/>
            <person name="Luo Y."/>
            <person name="Hu S."/>
            <person name="Wang D."/>
            <person name="Wang C."/>
            <person name="Pandey M.K."/>
            <person name="Ge S."/>
            <person name="Xu Q."/>
            <person name="Li N."/>
            <person name="Li G."/>
            <person name="Huang Y."/>
            <person name="Saxena R.K."/>
            <person name="Ji Y."/>
            <person name="Li M."/>
            <person name="Yan X."/>
            <person name="He Y."/>
            <person name="Liu Y."/>
            <person name="Wang X."/>
            <person name="Xiang C."/>
            <person name="Varshney R.K."/>
            <person name="Ding H."/>
            <person name="Gao S."/>
            <person name="Zong X."/>
        </authorList>
    </citation>
    <scope>NUCLEOTIDE SEQUENCE [LARGE SCALE GENOMIC DNA]</scope>
    <source>
        <strain evidence="1 2">cv. Zhongwan 6</strain>
    </source>
</reference>
<dbReference type="AlphaFoldDB" id="A0A9D5A1X1"/>